<dbReference type="PANTHER" id="PTHR30055:SF234">
    <property type="entry name" value="HTH-TYPE TRANSCRIPTIONAL REGULATOR BETI"/>
    <property type="match status" value="1"/>
</dbReference>
<dbReference type="InterPro" id="IPR041490">
    <property type="entry name" value="KstR2_TetR_C"/>
</dbReference>
<dbReference type="SUPFAM" id="SSF46689">
    <property type="entry name" value="Homeodomain-like"/>
    <property type="match status" value="1"/>
</dbReference>
<dbReference type="Gene3D" id="1.10.357.10">
    <property type="entry name" value="Tetracycline Repressor, domain 2"/>
    <property type="match status" value="1"/>
</dbReference>
<evidence type="ECO:0000256" key="2">
    <source>
        <dbReference type="ARBA" id="ARBA00023125"/>
    </source>
</evidence>
<dbReference type="PRINTS" id="PR00455">
    <property type="entry name" value="HTHTETR"/>
</dbReference>
<dbReference type="PANTHER" id="PTHR30055">
    <property type="entry name" value="HTH-TYPE TRANSCRIPTIONAL REGULATOR RUTR"/>
    <property type="match status" value="1"/>
</dbReference>
<evidence type="ECO:0000259" key="5">
    <source>
        <dbReference type="PROSITE" id="PS50977"/>
    </source>
</evidence>
<keyword evidence="3" id="KW-0804">Transcription</keyword>
<dbReference type="Pfam" id="PF17932">
    <property type="entry name" value="TetR_C_24"/>
    <property type="match status" value="1"/>
</dbReference>
<organism evidence="6 7">
    <name type="scientific">Advenella incenata</name>
    <dbReference type="NCBI Taxonomy" id="267800"/>
    <lineage>
        <taxon>Bacteria</taxon>
        <taxon>Pseudomonadati</taxon>
        <taxon>Pseudomonadota</taxon>
        <taxon>Betaproteobacteria</taxon>
        <taxon>Burkholderiales</taxon>
        <taxon>Alcaligenaceae</taxon>
    </lineage>
</organism>
<gene>
    <name evidence="6" type="ORF">EV681_0031</name>
</gene>
<keyword evidence="7" id="KW-1185">Reference proteome</keyword>
<proteinExistence type="predicted"/>
<evidence type="ECO:0000256" key="3">
    <source>
        <dbReference type="ARBA" id="ARBA00023163"/>
    </source>
</evidence>
<evidence type="ECO:0000313" key="6">
    <source>
        <dbReference type="EMBL" id="RZT98255.1"/>
    </source>
</evidence>
<dbReference type="Gene3D" id="1.10.10.60">
    <property type="entry name" value="Homeodomain-like"/>
    <property type="match status" value="1"/>
</dbReference>
<dbReference type="Pfam" id="PF00440">
    <property type="entry name" value="TetR_N"/>
    <property type="match status" value="1"/>
</dbReference>
<evidence type="ECO:0000256" key="4">
    <source>
        <dbReference type="PROSITE-ProRule" id="PRU00335"/>
    </source>
</evidence>
<feature type="domain" description="HTH tetR-type" evidence="5">
    <location>
        <begin position="19"/>
        <end position="79"/>
    </location>
</feature>
<accession>A0A4V2FTI3</accession>
<keyword evidence="2 4" id="KW-0238">DNA-binding</keyword>
<reference evidence="6 7" key="1">
    <citation type="submission" date="2019-02" db="EMBL/GenBank/DDBJ databases">
        <title>Genomic Encyclopedia of Type Strains, Phase IV (KMG-IV): sequencing the most valuable type-strain genomes for metagenomic binning, comparative biology and taxonomic classification.</title>
        <authorList>
            <person name="Goeker M."/>
        </authorList>
    </citation>
    <scope>NUCLEOTIDE SEQUENCE [LARGE SCALE GENOMIC DNA]</scope>
    <source>
        <strain evidence="6 7">DSM 23814</strain>
    </source>
</reference>
<dbReference type="AlphaFoldDB" id="A0A4V2FTI3"/>
<dbReference type="PROSITE" id="PS50977">
    <property type="entry name" value="HTH_TETR_2"/>
    <property type="match status" value="1"/>
</dbReference>
<dbReference type="InterPro" id="IPR001647">
    <property type="entry name" value="HTH_TetR"/>
</dbReference>
<dbReference type="GO" id="GO:0003700">
    <property type="term" value="F:DNA-binding transcription factor activity"/>
    <property type="evidence" value="ECO:0007669"/>
    <property type="project" value="TreeGrafter"/>
</dbReference>
<name>A0A4V2FTI3_9BURK</name>
<keyword evidence="1" id="KW-0805">Transcription regulation</keyword>
<dbReference type="EMBL" id="SHKO01000001">
    <property type="protein sequence ID" value="RZT98255.1"/>
    <property type="molecule type" value="Genomic_DNA"/>
</dbReference>
<dbReference type="Proteomes" id="UP000293398">
    <property type="component" value="Unassembled WGS sequence"/>
</dbReference>
<dbReference type="OrthoDB" id="5523834at2"/>
<sequence>MIITPELENWIGIDYQNMPAIQLKLLDAAAKAFTIYGFTAASIDIIANQIGATKGSVYYYYRSKIDLFFGVHKRAMVMNLRNQVPIATDTNMDSEQKLYQMAYQHAKLMMDSLYYQRVTVQGVALHQSVSTTPMQRESLAEVIAMRDIYEDLFTQTVAKGSSEGFFSDLDASLAAKGVLGMLNWITVWYRPRETEAPDFKERVAKQLATQVVGGVLR</sequence>
<feature type="DNA-binding region" description="H-T-H motif" evidence="4">
    <location>
        <begin position="42"/>
        <end position="61"/>
    </location>
</feature>
<dbReference type="GO" id="GO:0000976">
    <property type="term" value="F:transcription cis-regulatory region binding"/>
    <property type="evidence" value="ECO:0007669"/>
    <property type="project" value="TreeGrafter"/>
</dbReference>
<protein>
    <submittedName>
        <fullName evidence="6">TetR family transcriptional regulator</fullName>
    </submittedName>
</protein>
<dbReference type="InterPro" id="IPR009057">
    <property type="entry name" value="Homeodomain-like_sf"/>
</dbReference>
<dbReference type="InterPro" id="IPR050109">
    <property type="entry name" value="HTH-type_TetR-like_transc_reg"/>
</dbReference>
<comment type="caution">
    <text evidence="6">The sequence shown here is derived from an EMBL/GenBank/DDBJ whole genome shotgun (WGS) entry which is preliminary data.</text>
</comment>
<evidence type="ECO:0000256" key="1">
    <source>
        <dbReference type="ARBA" id="ARBA00023015"/>
    </source>
</evidence>
<dbReference type="SUPFAM" id="SSF48498">
    <property type="entry name" value="Tetracyclin repressor-like, C-terminal domain"/>
    <property type="match status" value="1"/>
</dbReference>
<dbReference type="InterPro" id="IPR036271">
    <property type="entry name" value="Tet_transcr_reg_TetR-rel_C_sf"/>
</dbReference>
<evidence type="ECO:0000313" key="7">
    <source>
        <dbReference type="Proteomes" id="UP000293398"/>
    </source>
</evidence>